<gene>
    <name evidence="2" type="ORF">DealDRAFT_2513</name>
</gene>
<dbReference type="InterPro" id="IPR000866">
    <property type="entry name" value="AhpC/TSA"/>
</dbReference>
<feature type="domain" description="Alkyl hydroperoxide reductase subunit C/ Thiol specific antioxidant" evidence="1">
    <location>
        <begin position="9"/>
        <end position="43"/>
    </location>
</feature>
<proteinExistence type="predicted"/>
<dbReference type="Pfam" id="PF00578">
    <property type="entry name" value="AhpC-TSA"/>
    <property type="match status" value="1"/>
</dbReference>
<dbReference type="InterPro" id="IPR036249">
    <property type="entry name" value="Thioredoxin-like_sf"/>
</dbReference>
<dbReference type="SUPFAM" id="SSF52833">
    <property type="entry name" value="Thioredoxin-like"/>
    <property type="match status" value="1"/>
</dbReference>
<evidence type="ECO:0000259" key="1">
    <source>
        <dbReference type="Pfam" id="PF00578"/>
    </source>
</evidence>
<name>C0GJ54_DETAL</name>
<protein>
    <recommendedName>
        <fullName evidence="1">Alkyl hydroperoxide reductase subunit C/ Thiol specific antioxidant domain-containing protein</fullName>
    </recommendedName>
</protein>
<evidence type="ECO:0000313" key="3">
    <source>
        <dbReference type="Proteomes" id="UP000006443"/>
    </source>
</evidence>
<evidence type="ECO:0000313" key="2">
    <source>
        <dbReference type="EMBL" id="EEG76687.1"/>
    </source>
</evidence>
<accession>C0GJ54</accession>
<dbReference type="AlphaFoldDB" id="C0GJ54"/>
<dbReference type="Gene3D" id="3.40.30.10">
    <property type="entry name" value="Glutaredoxin"/>
    <property type="match status" value="1"/>
</dbReference>
<dbReference type="STRING" id="555088.DealDRAFT_2513"/>
<reference evidence="2 3" key="1">
    <citation type="submission" date="2009-02" db="EMBL/GenBank/DDBJ databases">
        <title>Sequencing of the draft genome and assembly of Dethiobacter alkaliphilus AHT 1.</title>
        <authorList>
            <consortium name="US DOE Joint Genome Institute (JGI-PGF)"/>
            <person name="Lucas S."/>
            <person name="Copeland A."/>
            <person name="Lapidus A."/>
            <person name="Glavina del Rio T."/>
            <person name="Dalin E."/>
            <person name="Tice H."/>
            <person name="Bruce D."/>
            <person name="Goodwin L."/>
            <person name="Pitluck S."/>
            <person name="Larimer F."/>
            <person name="Land M.L."/>
            <person name="Hauser L."/>
            <person name="Muyzer G."/>
        </authorList>
    </citation>
    <scope>NUCLEOTIDE SEQUENCE [LARGE SCALE GENOMIC DNA]</scope>
    <source>
        <strain evidence="2 3">AHT 1</strain>
    </source>
</reference>
<keyword evidence="3" id="KW-1185">Reference proteome</keyword>
<dbReference type="Proteomes" id="UP000006443">
    <property type="component" value="Unassembled WGS sequence"/>
</dbReference>
<dbReference type="GO" id="GO:0016491">
    <property type="term" value="F:oxidoreductase activity"/>
    <property type="evidence" value="ECO:0007669"/>
    <property type="project" value="InterPro"/>
</dbReference>
<dbReference type="GO" id="GO:0016209">
    <property type="term" value="F:antioxidant activity"/>
    <property type="evidence" value="ECO:0007669"/>
    <property type="project" value="InterPro"/>
</dbReference>
<sequence>MSIEKKPAVGQKAPDFSLSAATQEEVALSSLQGKAVLLAFVSSSG</sequence>
<organism evidence="2 3">
    <name type="scientific">Dethiobacter alkaliphilus AHT 1</name>
    <dbReference type="NCBI Taxonomy" id="555088"/>
    <lineage>
        <taxon>Bacteria</taxon>
        <taxon>Bacillati</taxon>
        <taxon>Bacillota</taxon>
        <taxon>Dethiobacteria</taxon>
        <taxon>Dethiobacterales</taxon>
        <taxon>Dethiobacteraceae</taxon>
        <taxon>Dethiobacter</taxon>
    </lineage>
</organism>
<comment type="caution">
    <text evidence="2">The sequence shown here is derived from an EMBL/GenBank/DDBJ whole genome shotgun (WGS) entry which is preliminary data.</text>
</comment>
<dbReference type="EMBL" id="ACJM01000014">
    <property type="protein sequence ID" value="EEG76687.1"/>
    <property type="molecule type" value="Genomic_DNA"/>
</dbReference>